<feature type="transmembrane region" description="Helical" evidence="1">
    <location>
        <begin position="30"/>
        <end position="53"/>
    </location>
</feature>
<dbReference type="RefSeq" id="WP_133362740.1">
    <property type="nucleotide sequence ID" value="NZ_CP037940.1"/>
</dbReference>
<keyword evidence="1" id="KW-1133">Transmembrane helix</keyword>
<reference evidence="3" key="1">
    <citation type="submission" date="2019-03" db="EMBL/GenBank/DDBJ databases">
        <title>Weissella sp. 26KH-42 Genome sequencing.</title>
        <authorList>
            <person name="Heo J."/>
            <person name="Kim S.-J."/>
            <person name="Kim J.-S."/>
            <person name="Hong S.-B."/>
            <person name="Kwon S.-W."/>
        </authorList>
    </citation>
    <scope>NUCLEOTIDE SEQUENCE [LARGE SCALE GENOMIC DNA]</scope>
    <source>
        <strain evidence="3">26KH-42</strain>
    </source>
</reference>
<evidence type="ECO:0000256" key="1">
    <source>
        <dbReference type="SAM" id="Phobius"/>
    </source>
</evidence>
<protein>
    <submittedName>
        <fullName evidence="2">Uncharacterized protein</fullName>
    </submittedName>
</protein>
<keyword evidence="3" id="KW-1185">Reference proteome</keyword>
<keyword evidence="1" id="KW-0812">Transmembrane</keyword>
<accession>A0A4P6YSL5</accession>
<keyword evidence="1" id="KW-0472">Membrane</keyword>
<sequence>MNRIHQAFIYLPLLWLAILIANALLTHIDYAAACAGVITLGVILTILSIVNLCQSSDDVGAPHAGRHVIEPRESFFEEFDADTNNH</sequence>
<dbReference type="Proteomes" id="UP000292886">
    <property type="component" value="Chromosome"/>
</dbReference>
<dbReference type="KEGG" id="wei:EQG49_03900"/>
<evidence type="ECO:0000313" key="2">
    <source>
        <dbReference type="EMBL" id="QBO35661.1"/>
    </source>
</evidence>
<organism evidence="2 3">
    <name type="scientific">Periweissella cryptocerci</name>
    <dbReference type="NCBI Taxonomy" id="2506420"/>
    <lineage>
        <taxon>Bacteria</taxon>
        <taxon>Bacillati</taxon>
        <taxon>Bacillota</taxon>
        <taxon>Bacilli</taxon>
        <taxon>Lactobacillales</taxon>
        <taxon>Lactobacillaceae</taxon>
        <taxon>Periweissella</taxon>
    </lineage>
</organism>
<dbReference type="EMBL" id="CP037940">
    <property type="protein sequence ID" value="QBO35661.1"/>
    <property type="molecule type" value="Genomic_DNA"/>
</dbReference>
<feature type="transmembrane region" description="Helical" evidence="1">
    <location>
        <begin position="7"/>
        <end position="24"/>
    </location>
</feature>
<name>A0A4P6YSL5_9LACO</name>
<proteinExistence type="predicted"/>
<dbReference type="AlphaFoldDB" id="A0A4P6YSL5"/>
<evidence type="ECO:0000313" key="3">
    <source>
        <dbReference type="Proteomes" id="UP000292886"/>
    </source>
</evidence>
<gene>
    <name evidence="2" type="ORF">EQG49_03900</name>
</gene>